<keyword evidence="2" id="KW-0732">Signal</keyword>
<keyword evidence="1" id="KW-1133">Transmembrane helix</keyword>
<feature type="chain" id="PRO_5034745464" evidence="2">
    <location>
        <begin position="19"/>
        <end position="182"/>
    </location>
</feature>
<dbReference type="PANTHER" id="PTHR17573:SF0">
    <property type="entry name" value="UROPLAKIN-2"/>
    <property type="match status" value="1"/>
</dbReference>
<accession>A0A8C4SKM7</accession>
<organism evidence="3 4">
    <name type="scientific">Erpetoichthys calabaricus</name>
    <name type="common">Rope fish</name>
    <name type="synonym">Calamoichthys calabaricus</name>
    <dbReference type="NCBI Taxonomy" id="27687"/>
    <lineage>
        <taxon>Eukaryota</taxon>
        <taxon>Metazoa</taxon>
        <taxon>Chordata</taxon>
        <taxon>Craniata</taxon>
        <taxon>Vertebrata</taxon>
        <taxon>Euteleostomi</taxon>
        <taxon>Actinopterygii</taxon>
        <taxon>Polypteriformes</taxon>
        <taxon>Polypteridae</taxon>
        <taxon>Erpetoichthys</taxon>
    </lineage>
</organism>
<gene>
    <name evidence="3" type="primary">upk2</name>
</gene>
<sequence>MRSFTLGFFAGLFCLSAAVNDFVISVLGNANNFLQGPFLTSAVLSLPPCTYAGQNFTVTTTISNSTNTAVPAQSIPVPICRYRRDLLANSVANGMYTLTQTTGYQLTGLKPGNTYSVMYTIGAASSTPLTITTPTVKDYNSINTGLGARSGGMVVITVLLSVAMFILIVGLIVTIVMGRRNS</sequence>
<proteinExistence type="predicted"/>
<dbReference type="PANTHER" id="PTHR17573">
    <property type="entry name" value="UROPLAKIN II"/>
    <property type="match status" value="1"/>
</dbReference>
<keyword evidence="4" id="KW-1185">Reference proteome</keyword>
<reference evidence="3" key="3">
    <citation type="submission" date="2025-09" db="UniProtKB">
        <authorList>
            <consortium name="Ensembl"/>
        </authorList>
    </citation>
    <scope>IDENTIFICATION</scope>
</reference>
<evidence type="ECO:0000313" key="4">
    <source>
        <dbReference type="Proteomes" id="UP000694620"/>
    </source>
</evidence>
<evidence type="ECO:0000256" key="2">
    <source>
        <dbReference type="SAM" id="SignalP"/>
    </source>
</evidence>
<feature type="transmembrane region" description="Helical" evidence="1">
    <location>
        <begin position="153"/>
        <end position="177"/>
    </location>
</feature>
<feature type="signal peptide" evidence="2">
    <location>
        <begin position="1"/>
        <end position="18"/>
    </location>
</feature>
<evidence type="ECO:0000256" key="1">
    <source>
        <dbReference type="SAM" id="Phobius"/>
    </source>
</evidence>
<dbReference type="InterPro" id="IPR009952">
    <property type="entry name" value="Uroplakin-2"/>
</dbReference>
<dbReference type="Ensembl" id="ENSECRT00000018470.1">
    <property type="protein sequence ID" value="ENSECRP00000018104.1"/>
    <property type="gene ID" value="ENSECRG00000012111.1"/>
</dbReference>
<dbReference type="OrthoDB" id="9947134at2759"/>
<dbReference type="Proteomes" id="UP000694620">
    <property type="component" value="Chromosome 9"/>
</dbReference>
<dbReference type="GeneTree" id="ENSGT00940000178427"/>
<dbReference type="AlphaFoldDB" id="A0A8C4SKM7"/>
<evidence type="ECO:0000313" key="3">
    <source>
        <dbReference type="Ensembl" id="ENSECRP00000018104.1"/>
    </source>
</evidence>
<dbReference type="Pfam" id="PF07353">
    <property type="entry name" value="Uroplakin_II"/>
    <property type="match status" value="1"/>
</dbReference>
<name>A0A8C4SKM7_ERPCA</name>
<reference evidence="3" key="1">
    <citation type="submission" date="2021-06" db="EMBL/GenBank/DDBJ databases">
        <authorList>
            <consortium name="Wellcome Sanger Institute Data Sharing"/>
        </authorList>
    </citation>
    <scope>NUCLEOTIDE SEQUENCE [LARGE SCALE GENOMIC DNA]</scope>
</reference>
<reference evidence="3" key="2">
    <citation type="submission" date="2025-08" db="UniProtKB">
        <authorList>
            <consortium name="Ensembl"/>
        </authorList>
    </citation>
    <scope>IDENTIFICATION</scope>
</reference>
<keyword evidence="1" id="KW-0472">Membrane</keyword>
<keyword evidence="1" id="KW-0812">Transmembrane</keyword>
<protein>
    <submittedName>
        <fullName evidence="3">Uroplakin 2</fullName>
    </submittedName>
</protein>